<dbReference type="PANTHER" id="PTHR21621:SF7">
    <property type="entry name" value="RIBOSOMAL PROTEIN BS6--L-GLUTAMATE LIGASE"/>
    <property type="match status" value="1"/>
</dbReference>
<gene>
    <name evidence="11" type="ORF">KQY15_00810</name>
</gene>
<keyword evidence="5 9" id="KW-0547">Nucleotide-binding</keyword>
<dbReference type="PANTHER" id="PTHR21621">
    <property type="entry name" value="RIBOSOMAL PROTEIN S6 MODIFICATION PROTEIN"/>
    <property type="match status" value="1"/>
</dbReference>
<dbReference type="GO" id="GO:0016874">
    <property type="term" value="F:ligase activity"/>
    <property type="evidence" value="ECO:0007669"/>
    <property type="project" value="UniProtKB-KW"/>
</dbReference>
<evidence type="ECO:0000256" key="3">
    <source>
        <dbReference type="ARBA" id="ARBA00022598"/>
    </source>
</evidence>
<evidence type="ECO:0000256" key="9">
    <source>
        <dbReference type="PROSITE-ProRule" id="PRU00409"/>
    </source>
</evidence>
<dbReference type="InterPro" id="IPR013651">
    <property type="entry name" value="ATP-grasp_RimK-type"/>
</dbReference>
<keyword evidence="12" id="KW-1185">Reference proteome</keyword>
<dbReference type="PROSITE" id="PS50975">
    <property type="entry name" value="ATP_GRASP"/>
    <property type="match status" value="1"/>
</dbReference>
<reference evidence="11 12" key="1">
    <citation type="submission" date="2021-06" db="EMBL/GenBank/DDBJ databases">
        <title>Rheinheimera indica sp. nov., isolated from deep-sea sediment.</title>
        <authorList>
            <person name="Wang Z."/>
            <person name="Zhang X.-Y."/>
        </authorList>
    </citation>
    <scope>NUCLEOTIDE SEQUENCE [LARGE SCALE GENOMIC DNA]</scope>
    <source>
        <strain evidence="11 12">SM2107</strain>
    </source>
</reference>
<dbReference type="Pfam" id="PF18030">
    <property type="entry name" value="Rimk_N"/>
    <property type="match status" value="1"/>
</dbReference>
<evidence type="ECO:0000256" key="1">
    <source>
        <dbReference type="ARBA" id="ARBA00001936"/>
    </source>
</evidence>
<evidence type="ECO:0000256" key="5">
    <source>
        <dbReference type="ARBA" id="ARBA00022741"/>
    </source>
</evidence>
<comment type="cofactor">
    <cofactor evidence="2">
        <name>Mg(2+)</name>
        <dbReference type="ChEBI" id="CHEBI:18420"/>
    </cofactor>
</comment>
<dbReference type="NCBIfam" id="TIGR00768">
    <property type="entry name" value="rimK_fam"/>
    <property type="match status" value="1"/>
</dbReference>
<keyword evidence="3 11" id="KW-0436">Ligase</keyword>
<evidence type="ECO:0000256" key="2">
    <source>
        <dbReference type="ARBA" id="ARBA00001946"/>
    </source>
</evidence>
<keyword evidence="8" id="KW-0464">Manganese</keyword>
<evidence type="ECO:0000256" key="4">
    <source>
        <dbReference type="ARBA" id="ARBA00022723"/>
    </source>
</evidence>
<evidence type="ECO:0000256" key="6">
    <source>
        <dbReference type="ARBA" id="ARBA00022840"/>
    </source>
</evidence>
<dbReference type="Pfam" id="PF08443">
    <property type="entry name" value="RimK"/>
    <property type="match status" value="1"/>
</dbReference>
<dbReference type="InterPro" id="IPR011761">
    <property type="entry name" value="ATP-grasp"/>
</dbReference>
<protein>
    <submittedName>
        <fullName evidence="11">RimK family alpha-L-glutamate ligase</fullName>
    </submittedName>
</protein>
<dbReference type="RefSeq" id="WP_217666495.1">
    <property type="nucleotide sequence ID" value="NZ_JAHRID010000001.1"/>
</dbReference>
<evidence type="ECO:0000313" key="12">
    <source>
        <dbReference type="Proteomes" id="UP000704611"/>
    </source>
</evidence>
<evidence type="ECO:0000313" key="11">
    <source>
        <dbReference type="EMBL" id="MBV2127636.1"/>
    </source>
</evidence>
<evidence type="ECO:0000256" key="8">
    <source>
        <dbReference type="ARBA" id="ARBA00023211"/>
    </source>
</evidence>
<comment type="caution">
    <text evidence="11">The sequence shown here is derived from an EMBL/GenBank/DDBJ whole genome shotgun (WGS) entry which is preliminary data.</text>
</comment>
<evidence type="ECO:0000259" key="10">
    <source>
        <dbReference type="PROSITE" id="PS50975"/>
    </source>
</evidence>
<sequence>MNICIISTDQEQDDQRLLEAATAKGHSARRCNIRDISMILANDKPVIYWRDQDITKQFDAIIPRLNVSFTDYGTNVLQQFICSKTYISESPAALRLGRDKLKSLQYLQARGLPFPATGIAYTPQGFRQLAKTIGTPMIVKLIESTEGTGIFLARSEKEMDNIVKTFGQLGASYVIQSFIAEAAGTDVRAFVIGGKVAAAMCRRSQDGDFRSNVALGGCSEPYQLTENEEEIVLSATAAIGINVAGVDFVRADSGPMLLEVNVSPDFTGEQGIEKVTGVNIADAIIDHVVAQVCNFYEHRYTSATVLESPRGILCADG</sequence>
<evidence type="ECO:0000256" key="7">
    <source>
        <dbReference type="ARBA" id="ARBA00022842"/>
    </source>
</evidence>
<comment type="cofactor">
    <cofactor evidence="1">
        <name>Mn(2+)</name>
        <dbReference type="ChEBI" id="CHEBI:29035"/>
    </cofactor>
</comment>
<name>A0ABS6MFP1_9GAMM</name>
<proteinExistence type="predicted"/>
<dbReference type="InterPro" id="IPR041107">
    <property type="entry name" value="Rimk_N"/>
</dbReference>
<keyword evidence="7" id="KW-0460">Magnesium</keyword>
<feature type="domain" description="ATP-grasp" evidence="10">
    <location>
        <begin position="104"/>
        <end position="289"/>
    </location>
</feature>
<dbReference type="EMBL" id="JAHRID010000001">
    <property type="protein sequence ID" value="MBV2127636.1"/>
    <property type="molecule type" value="Genomic_DNA"/>
</dbReference>
<keyword evidence="4" id="KW-0479">Metal-binding</keyword>
<dbReference type="InterPro" id="IPR004666">
    <property type="entry name" value="Rp_bS6_RimK/Lys_biosynth_LsyX"/>
</dbReference>
<dbReference type="Proteomes" id="UP000704611">
    <property type="component" value="Unassembled WGS sequence"/>
</dbReference>
<keyword evidence="6 9" id="KW-0067">ATP-binding</keyword>
<accession>A0ABS6MFP1</accession>
<organism evidence="11 12">
    <name type="scientific">Arsukibacterium indicum</name>
    <dbReference type="NCBI Taxonomy" id="2848612"/>
    <lineage>
        <taxon>Bacteria</taxon>
        <taxon>Pseudomonadati</taxon>
        <taxon>Pseudomonadota</taxon>
        <taxon>Gammaproteobacteria</taxon>
        <taxon>Chromatiales</taxon>
        <taxon>Chromatiaceae</taxon>
        <taxon>Arsukibacterium</taxon>
    </lineage>
</organism>